<protein>
    <recommendedName>
        <fullName evidence="2">Carboxypeptidase-like regulatory domain-containing protein</fullName>
    </recommendedName>
</protein>
<dbReference type="HOGENOM" id="CLU_015931_0_0_10"/>
<evidence type="ECO:0008006" key="2">
    <source>
        <dbReference type="Google" id="ProtNLM"/>
    </source>
</evidence>
<name>F4C185_SPHS2</name>
<evidence type="ECO:0000313" key="1">
    <source>
        <dbReference type="EMBL" id="ADZ78019.1"/>
    </source>
</evidence>
<dbReference type="SUPFAM" id="SSF49464">
    <property type="entry name" value="Carboxypeptidase regulatory domain-like"/>
    <property type="match status" value="1"/>
</dbReference>
<dbReference type="Pfam" id="PF13715">
    <property type="entry name" value="CarbopepD_reg_2"/>
    <property type="match status" value="1"/>
</dbReference>
<dbReference type="PATRIC" id="fig|743722.3.peg.1562"/>
<dbReference type="Pfam" id="PF18939">
    <property type="entry name" value="DUF5686"/>
    <property type="match status" value="1"/>
</dbReference>
<accession>F4C185</accession>
<dbReference type="InterPro" id="IPR043741">
    <property type="entry name" value="DUF5686"/>
</dbReference>
<proteinExistence type="predicted"/>
<gene>
    <name evidence="1" type="ordered locus">Sph21_1457</name>
</gene>
<dbReference type="InterPro" id="IPR008969">
    <property type="entry name" value="CarboxyPept-like_regulatory"/>
</dbReference>
<dbReference type="KEGG" id="shg:Sph21_1457"/>
<dbReference type="EMBL" id="CP002584">
    <property type="protein sequence ID" value="ADZ78019.1"/>
    <property type="molecule type" value="Genomic_DNA"/>
</dbReference>
<dbReference type="AlphaFoldDB" id="F4C185"/>
<sequence length="821" mass="94102">MLMNRIVTLIFFLFTNIAVAQQLTLKGSIRDADGFPIPFATIVKEGSSIGTSANKEGHFNLSLPEGRHQLSISAVGYKQKTITVKPPQHDSLIIHLDGEIFTLQEVVIGNREDPAYSIIRKAIKKRPYYLKETGPYHAHVYIKGLQRLLKAPKKFFGVDMNEIGEEIGLDSARRGIIYLSESESKITVNPPKDFKEEMISSKISGDNKAFSFNRASELQLNFYENYQHIVEGLSNRPFISPIADNALAYYRYQYRGTAEEKGKTIIKIKVIPKRKAEPLYKGNIYIIEGEWRIHSVNFLLDKESSINFVDSLNLKQLYTEVTENKWMPSNIQLDFKAGLLAFQVGGYFTAIYQNYTFIDAPDKRLFREVLSISGDVNKKDSLYWAKNRPVPLSPEEQKDYIAKDSLYRFHQSKAYLDSIDRKNNRFKPLTFLTSGYNYRNRYKKESIRFNGLLTSMLFNSVEGLAINYGINYNRQLDSGLNRYFRINGRIRYGFANKHLNGIVSTDLPVKNQTFVLSGGRDVLDLNNQGSLPTLLNSLYTLFVGENYQKLYEKTFASIAWSNTLPGNIKISLQAEWSNRHWLPNASDFTFRDRNSNKLTSNNPLQPDADVPLFTDNKSTKVRVGLSYDFSNRYAMYPTGKRYLVSKYPTFGIQYIKGIKNVLGSDVDYDLLTTSVQKNNMGLGLYGKVSFSVTAGSFFNNKQLFYPDYKHFNGNRILLVDQQLSSFLALDYYQYSTPSNFVEAHMEYNLGGMFVSKVPLLRKLKLEELIGLHYLHTSELSNYSELHVGLQWKMIRLMYAHSRSAAQPLNQTNTLRIALKLF</sequence>
<reference evidence="1" key="1">
    <citation type="submission" date="2011-03" db="EMBL/GenBank/DDBJ databases">
        <title>Complete sequence of Sphingobacterium sp. 21.</title>
        <authorList>
            <consortium name="US DOE Joint Genome Institute"/>
            <person name="Lucas S."/>
            <person name="Copeland A."/>
            <person name="Lapidus A."/>
            <person name="Cheng J.-F."/>
            <person name="Goodwin L."/>
            <person name="Pitluck S."/>
            <person name="Davenport K."/>
            <person name="Detter J.C."/>
            <person name="Han C."/>
            <person name="Tapia R."/>
            <person name="Land M."/>
            <person name="Hauser L."/>
            <person name="Kyrpides N."/>
            <person name="Ivanova N."/>
            <person name="Ovchinnikova G."/>
            <person name="Pagani I."/>
            <person name="Siebers A.K."/>
            <person name="Allgaier M."/>
            <person name="Thelen M.P."/>
            <person name="Hugenholtz P."/>
            <person name="Woyke T."/>
        </authorList>
    </citation>
    <scope>NUCLEOTIDE SEQUENCE</scope>
    <source>
        <strain evidence="1">21</strain>
    </source>
</reference>
<dbReference type="eggNOG" id="COG1470">
    <property type="taxonomic scope" value="Bacteria"/>
</dbReference>
<dbReference type="STRING" id="743722.Sph21_1457"/>
<dbReference type="Gene3D" id="2.60.40.1120">
    <property type="entry name" value="Carboxypeptidase-like, regulatory domain"/>
    <property type="match status" value="1"/>
</dbReference>
<organism evidence="1">
    <name type="scientific">Sphingobacterium sp. (strain 21)</name>
    <dbReference type="NCBI Taxonomy" id="743722"/>
    <lineage>
        <taxon>Bacteria</taxon>
        <taxon>Pseudomonadati</taxon>
        <taxon>Bacteroidota</taxon>
        <taxon>Sphingobacteriia</taxon>
        <taxon>Sphingobacteriales</taxon>
        <taxon>Sphingobacteriaceae</taxon>
        <taxon>Sphingobacterium</taxon>
    </lineage>
</organism>